<sequence length="114" mass="12984">MSLRETKYESWKTDGKKEEKQREEFLNGVRHAESRHPHVPFETSCRFHHISSFLSGGNARNANTRRGWAPVWGLVTRRPIRSSGLGLHGQSERGSPTRAPDARPPDNHSASERE</sequence>
<organism evidence="2 3">
    <name type="scientific">Cirrhinus molitorella</name>
    <name type="common">mud carp</name>
    <dbReference type="NCBI Taxonomy" id="172907"/>
    <lineage>
        <taxon>Eukaryota</taxon>
        <taxon>Metazoa</taxon>
        <taxon>Chordata</taxon>
        <taxon>Craniata</taxon>
        <taxon>Vertebrata</taxon>
        <taxon>Euteleostomi</taxon>
        <taxon>Actinopterygii</taxon>
        <taxon>Neopterygii</taxon>
        <taxon>Teleostei</taxon>
        <taxon>Ostariophysi</taxon>
        <taxon>Cypriniformes</taxon>
        <taxon>Cyprinidae</taxon>
        <taxon>Labeoninae</taxon>
        <taxon>Labeonini</taxon>
        <taxon>Cirrhinus</taxon>
    </lineage>
</organism>
<comment type="caution">
    <text evidence="2">The sequence shown here is derived from an EMBL/GenBank/DDBJ whole genome shotgun (WGS) entry which is preliminary data.</text>
</comment>
<reference evidence="2 3" key="1">
    <citation type="submission" date="2023-09" db="EMBL/GenBank/DDBJ databases">
        <authorList>
            <person name="Wang M."/>
        </authorList>
    </citation>
    <scope>NUCLEOTIDE SEQUENCE [LARGE SCALE GENOMIC DNA]</scope>
    <source>
        <strain evidence="2">GT-2023</strain>
        <tissue evidence="2">Liver</tissue>
    </source>
</reference>
<dbReference type="EMBL" id="JAYMGO010000023">
    <property type="protein sequence ID" value="KAL1249222.1"/>
    <property type="molecule type" value="Genomic_DNA"/>
</dbReference>
<keyword evidence="3" id="KW-1185">Reference proteome</keyword>
<feature type="region of interest" description="Disordered" evidence="1">
    <location>
        <begin position="79"/>
        <end position="114"/>
    </location>
</feature>
<dbReference type="Proteomes" id="UP001558613">
    <property type="component" value="Unassembled WGS sequence"/>
</dbReference>
<protein>
    <submittedName>
        <fullName evidence="2">Uncharacterized protein</fullName>
    </submittedName>
</protein>
<feature type="compositionally biased region" description="Basic and acidic residues" evidence="1">
    <location>
        <begin position="100"/>
        <end position="114"/>
    </location>
</feature>
<gene>
    <name evidence="2" type="ORF">QQF64_020227</name>
</gene>
<evidence type="ECO:0000313" key="3">
    <source>
        <dbReference type="Proteomes" id="UP001558613"/>
    </source>
</evidence>
<name>A0ABR3LC41_9TELE</name>
<accession>A0ABR3LC41</accession>
<evidence type="ECO:0000313" key="2">
    <source>
        <dbReference type="EMBL" id="KAL1249222.1"/>
    </source>
</evidence>
<proteinExistence type="predicted"/>
<feature type="region of interest" description="Disordered" evidence="1">
    <location>
        <begin position="1"/>
        <end position="20"/>
    </location>
</feature>
<evidence type="ECO:0000256" key="1">
    <source>
        <dbReference type="SAM" id="MobiDB-lite"/>
    </source>
</evidence>